<evidence type="ECO:0000313" key="1">
    <source>
        <dbReference type="EMBL" id="MEF2967185.1"/>
    </source>
</evidence>
<sequence>MFDPTIFENLKVVVEGAVYDLDFRGKLEIIGRTDRIELSVMSRYYAIQFSLPGQPDKWAELRLWADTEDLAGEILELNTVTLGCRMQPVFYKRLKDPAGECPEIERLTAEIWGNHIGLMQRIISVYGDNDFLPLDEITVDFQRRFGEEVVQDLPEMLEHMLLMLDKL</sequence>
<name>A0ABU7VUN0_9BACL</name>
<dbReference type="Proteomes" id="UP001306950">
    <property type="component" value="Unassembled WGS sequence"/>
</dbReference>
<evidence type="ECO:0000313" key="2">
    <source>
        <dbReference type="Proteomes" id="UP001306950"/>
    </source>
</evidence>
<comment type="caution">
    <text evidence="1">The sequence shown here is derived from an EMBL/GenBank/DDBJ whole genome shotgun (WGS) entry which is preliminary data.</text>
</comment>
<organism evidence="1 2">
    <name type="scientific">Paenibacillus haidiansis</name>
    <dbReference type="NCBI Taxonomy" id="1574488"/>
    <lineage>
        <taxon>Bacteria</taxon>
        <taxon>Bacillati</taxon>
        <taxon>Bacillota</taxon>
        <taxon>Bacilli</taxon>
        <taxon>Bacillales</taxon>
        <taxon>Paenibacillaceae</taxon>
        <taxon>Paenibacillus</taxon>
    </lineage>
</organism>
<gene>
    <name evidence="1" type="ORF">V3851_15210</name>
</gene>
<dbReference type="EMBL" id="JAZHPZ010000007">
    <property type="protein sequence ID" value="MEF2967185.1"/>
    <property type="molecule type" value="Genomic_DNA"/>
</dbReference>
<dbReference type="RefSeq" id="WP_331847408.1">
    <property type="nucleotide sequence ID" value="NZ_JAZHPZ010000007.1"/>
</dbReference>
<keyword evidence="2" id="KW-1185">Reference proteome</keyword>
<protein>
    <submittedName>
        <fullName evidence="1">Uncharacterized protein</fullName>
    </submittedName>
</protein>
<reference evidence="1 2" key="1">
    <citation type="submission" date="2024-02" db="EMBL/GenBank/DDBJ databases">
        <title>A nitrogen-fixing paenibacillus bacterium.</title>
        <authorList>
            <person name="Zhang W.L."/>
            <person name="Chen S.F."/>
        </authorList>
    </citation>
    <scope>NUCLEOTIDE SEQUENCE [LARGE SCALE GENOMIC DNA]</scope>
    <source>
        <strain evidence="1 2">M1</strain>
    </source>
</reference>
<proteinExistence type="predicted"/>
<accession>A0ABU7VUN0</accession>